<feature type="region of interest" description="Disordered" evidence="7">
    <location>
        <begin position="229"/>
        <end position="257"/>
    </location>
</feature>
<feature type="compositionally biased region" description="Polar residues" evidence="7">
    <location>
        <begin position="518"/>
        <end position="537"/>
    </location>
</feature>
<accession>A0A7I4Z0T0</accession>
<feature type="domain" description="Sec16 central conserved" evidence="9">
    <location>
        <begin position="1063"/>
        <end position="1168"/>
    </location>
</feature>
<keyword evidence="10" id="KW-1185">Reference proteome</keyword>
<dbReference type="GO" id="GO:0000139">
    <property type="term" value="C:Golgi membrane"/>
    <property type="evidence" value="ECO:0007669"/>
    <property type="project" value="UniProtKB-SubCell"/>
</dbReference>
<feature type="region of interest" description="Disordered" evidence="7">
    <location>
        <begin position="1534"/>
        <end position="1742"/>
    </location>
</feature>
<keyword evidence="6" id="KW-0653">Protein transport</keyword>
<feature type="compositionally biased region" description="Low complexity" evidence="7">
    <location>
        <begin position="156"/>
        <end position="172"/>
    </location>
</feature>
<feature type="compositionally biased region" description="Polar residues" evidence="7">
    <location>
        <begin position="9"/>
        <end position="19"/>
    </location>
</feature>
<evidence type="ECO:0000259" key="8">
    <source>
        <dbReference type="Pfam" id="PF12931"/>
    </source>
</evidence>
<dbReference type="PANTHER" id="PTHR13402:SF6">
    <property type="entry name" value="SECRETORY 16, ISOFORM I"/>
    <property type="match status" value="1"/>
</dbReference>
<keyword evidence="6" id="KW-0472">Membrane</keyword>
<feature type="compositionally biased region" description="Basic and acidic residues" evidence="7">
    <location>
        <begin position="877"/>
        <end position="886"/>
    </location>
</feature>
<evidence type="ECO:0000313" key="11">
    <source>
        <dbReference type="WBParaSite" id="HCON_00166110-00001"/>
    </source>
</evidence>
<feature type="compositionally biased region" description="Low complexity" evidence="7">
    <location>
        <begin position="132"/>
        <end position="146"/>
    </location>
</feature>
<keyword evidence="4 6" id="KW-0256">Endoplasmic reticulum</keyword>
<feature type="compositionally biased region" description="Polar residues" evidence="7">
    <location>
        <begin position="591"/>
        <end position="612"/>
    </location>
</feature>
<feature type="compositionally biased region" description="Basic and acidic residues" evidence="7">
    <location>
        <begin position="1019"/>
        <end position="1041"/>
    </location>
</feature>
<dbReference type="InterPro" id="IPR024298">
    <property type="entry name" value="Sec16_Sec23-bd"/>
</dbReference>
<feature type="compositionally biased region" description="Low complexity" evidence="7">
    <location>
        <begin position="1537"/>
        <end position="1553"/>
    </location>
</feature>
<evidence type="ECO:0000256" key="3">
    <source>
        <dbReference type="ARBA" id="ARBA00022448"/>
    </source>
</evidence>
<feature type="compositionally biased region" description="Polar residues" evidence="7">
    <location>
        <begin position="1626"/>
        <end position="1636"/>
    </location>
</feature>
<feature type="compositionally biased region" description="Low complexity" evidence="7">
    <location>
        <begin position="553"/>
        <end position="564"/>
    </location>
</feature>
<name>A0A7I4Z0T0_HAECO</name>
<keyword evidence="3 6" id="KW-0813">Transport</keyword>
<keyword evidence="6" id="KW-0333">Golgi apparatus</keyword>
<feature type="region of interest" description="Disordered" evidence="7">
    <location>
        <begin position="1016"/>
        <end position="1041"/>
    </location>
</feature>
<organism evidence="10 11">
    <name type="scientific">Haemonchus contortus</name>
    <name type="common">Barber pole worm</name>
    <dbReference type="NCBI Taxonomy" id="6289"/>
    <lineage>
        <taxon>Eukaryota</taxon>
        <taxon>Metazoa</taxon>
        <taxon>Ecdysozoa</taxon>
        <taxon>Nematoda</taxon>
        <taxon>Chromadorea</taxon>
        <taxon>Rhabditida</taxon>
        <taxon>Rhabditina</taxon>
        <taxon>Rhabditomorpha</taxon>
        <taxon>Strongyloidea</taxon>
        <taxon>Trichostrongylidae</taxon>
        <taxon>Haemonchus</taxon>
    </lineage>
</organism>
<feature type="compositionally biased region" description="Polar residues" evidence="7">
    <location>
        <begin position="1701"/>
        <end position="1719"/>
    </location>
</feature>
<dbReference type="GO" id="GO:0012507">
    <property type="term" value="C:ER to Golgi transport vesicle membrane"/>
    <property type="evidence" value="ECO:0007669"/>
    <property type="project" value="TreeGrafter"/>
</dbReference>
<dbReference type="OMA" id="YGEGQPQ"/>
<evidence type="ECO:0000256" key="4">
    <source>
        <dbReference type="ARBA" id="ARBA00022824"/>
    </source>
</evidence>
<feature type="region of interest" description="Disordered" evidence="7">
    <location>
        <begin position="478"/>
        <end position="578"/>
    </location>
</feature>
<evidence type="ECO:0000256" key="5">
    <source>
        <dbReference type="ARBA" id="ARBA00022892"/>
    </source>
</evidence>
<dbReference type="CDD" id="cd09233">
    <property type="entry name" value="ACE1-Sec16-like"/>
    <property type="match status" value="1"/>
</dbReference>
<protein>
    <recommendedName>
        <fullName evidence="6">Protein transport protein sec16</fullName>
    </recommendedName>
</protein>
<feature type="compositionally biased region" description="Low complexity" evidence="7">
    <location>
        <begin position="486"/>
        <end position="502"/>
    </location>
</feature>
<feature type="region of interest" description="Disordered" evidence="7">
    <location>
        <begin position="335"/>
        <end position="438"/>
    </location>
</feature>
<evidence type="ECO:0000313" key="10">
    <source>
        <dbReference type="Proteomes" id="UP000025227"/>
    </source>
</evidence>
<dbReference type="Proteomes" id="UP000025227">
    <property type="component" value="Unplaced"/>
</dbReference>
<dbReference type="Pfam" id="PF12932">
    <property type="entry name" value="Sec16"/>
    <property type="match status" value="1"/>
</dbReference>
<dbReference type="OrthoDB" id="8918678at2759"/>
<feature type="compositionally biased region" description="Polar residues" evidence="7">
    <location>
        <begin position="181"/>
        <end position="203"/>
    </location>
</feature>
<feature type="region of interest" description="Disordered" evidence="7">
    <location>
        <begin position="132"/>
        <end position="206"/>
    </location>
</feature>
<evidence type="ECO:0000259" key="9">
    <source>
        <dbReference type="Pfam" id="PF12932"/>
    </source>
</evidence>
<reference evidence="11" key="1">
    <citation type="submission" date="2020-12" db="UniProtKB">
        <authorList>
            <consortium name="WormBaseParasite"/>
        </authorList>
    </citation>
    <scope>IDENTIFICATION</scope>
    <source>
        <strain evidence="11">MHco3</strain>
    </source>
</reference>
<feature type="compositionally biased region" description="Polar residues" evidence="7">
    <location>
        <begin position="620"/>
        <end position="630"/>
    </location>
</feature>
<dbReference type="InterPro" id="IPR024340">
    <property type="entry name" value="Sec16_CCD"/>
</dbReference>
<feature type="region of interest" description="Disordered" evidence="7">
    <location>
        <begin position="591"/>
        <end position="657"/>
    </location>
</feature>
<feature type="region of interest" description="Disordered" evidence="7">
    <location>
        <begin position="1789"/>
        <end position="1842"/>
    </location>
</feature>
<dbReference type="GO" id="GO:0007030">
    <property type="term" value="P:Golgi organization"/>
    <property type="evidence" value="ECO:0007669"/>
    <property type="project" value="TreeGrafter"/>
</dbReference>
<feature type="compositionally biased region" description="Basic and acidic residues" evidence="7">
    <location>
        <begin position="673"/>
        <end position="686"/>
    </location>
</feature>
<dbReference type="GO" id="GO:0016192">
    <property type="term" value="P:vesicle-mediated transport"/>
    <property type="evidence" value="ECO:0007669"/>
    <property type="project" value="UniProtKB-KW"/>
</dbReference>
<feature type="compositionally biased region" description="Basic and acidic residues" evidence="7">
    <location>
        <begin position="857"/>
        <end position="866"/>
    </location>
</feature>
<evidence type="ECO:0000256" key="2">
    <source>
        <dbReference type="ARBA" id="ARBA00005927"/>
    </source>
</evidence>
<dbReference type="PANTHER" id="PTHR13402">
    <property type="entry name" value="RGPR-RELATED"/>
    <property type="match status" value="1"/>
</dbReference>
<dbReference type="WBParaSite" id="HCON_00166110-00001">
    <property type="protein sequence ID" value="HCON_00166110-00001"/>
    <property type="gene ID" value="HCON_00166110"/>
</dbReference>
<feature type="compositionally biased region" description="Polar residues" evidence="7">
    <location>
        <begin position="1660"/>
        <end position="1691"/>
    </location>
</feature>
<keyword evidence="5 6" id="KW-0931">ER-Golgi transport</keyword>
<evidence type="ECO:0000256" key="1">
    <source>
        <dbReference type="ARBA" id="ARBA00004240"/>
    </source>
</evidence>
<sequence length="1889" mass="206292">MSLFWEHAVSNSPTAQNVDHSGLGGSAGGQQDHTNGNWDCINLGNAPSQQNHYSWSQHAGAHTEANRSTASNYVDPYSAAVMGAYQQGAQNVVYPYQQHDASSENYAQNVTPQGSMAQQAAAVDQNYYYHQQNSQQQYQHQLQQAHSQHHQHQQHAKSSSVSSAQPVPSQNVHHTLVPTRQHVQQSSAHQSRPVEQQSVTSQPYVPACPEQQSVPLAVISPAVALPSVAPQQNPQSTVQPFNSRSSHTEADIQQQQQHYVQQFETVTNSQVQETSPDRLANDEASRQSPLSYLAVHPVLSVQSPPAVPLCDSNIVAPASDSAQVTPESTYSVDTFGSGISSVDNPEQQLGVNSSSGGVQMPQTSTRSDDNWEDDWERTEHPGTGVAREVTPSDVGSQTQSEPPCYSSGYPDTPCATRESSMAPHGDNDSTPHRSEISNDTVRVAPVSGTPSAVIGVPRYEESCRSQDHVPAVAQVAPLRPEPESVQSAPVSTPTAATQTPSPIDIVADPPTEEVHSPQLLTSRSPTVDTEPTQQQMTDDADVSVSIHLPSESAANDTPNDAATTQPTRATPDVSATNDSILSPVVVQATSTPNAVQTNNERNQETHQSQSWEPRNERRVTPSSTHPSIATSAADHSDSTTGSLSARNGPERRSVQSRYKKFKEHFSGIMGRLDQYRAEPSRSEFRSSSRTGNPLMANISNSLGRRSVLAAAKNIGVPTRSAVDAGSVPSMYPHGDPSLSRSSDFNRPAVYGDDFVDAARRSRRTRLSRPNSRAKSEYTVVSEREQYDSRYPPPPPQYAGSGKFPSSGRRSVQNSMGAVHPQEYYVQQAHMYKERRRPQSSFDPRAMERFQRAGGRYGHYDTYDDAHSSVSEESDSDNPERGESEEEIRKYMKKGRLGGPGESFHSMPVGEEMYYFGAIHLDQARVRSILTNFPPPVEYHRLPPIEKAAYLFFVAVYKKQYNDIGDFHRKFNREYYKYTCDGDSDDIALWKICKSMQEEYHAKRLAESQKAYEASQRQLFSDERESADGLSERASMDDNHDDRTSDILSIDSSQRAPLKHRVPHAFVSFGPGGKMVTVHPDLSVSVVQIDDIKAVVSDPCTTRLIDSAQTFKGPLLIGQTPTHSVRLYIERQIKRIKNSEVASENPHANDVIDCLLIWQLLGTIVQQQGRVTGPDVARLLVEVGESVPSRASSLTHQTHLSHRDKSATPVDSVTTAIVGPVRNQTIMDARAYERFTELLLGGHIVEAIDSALRDGLYADAMVLARRLLAHDAAKLAEIEERFIATRSQCSPVVTLVSVSSKKLVPILMNPTGDESGSWRTHAAIILANLTTSEAMETVYDLGKALAKREYNCAADFCFLAVSVLAGINPFAPIASSTAEGEARQHINLIHACLPDDEAANVQCRYGFSLVDLHATEIFDYAVRLSDVNAYSPLGESIEYQRKRIQYAHLIAEFGGFATDAFKYCMEIARSIWNYYHLLSTAELTSLCDLADRLRYAASASEWETSWIASMRSMIQQKQQYQAGEIPQSDLIANQQCAPPESQSPKSTQSPTSISNDQYASPLSDATSPFGSGPASPQQDFAAENRSRSASLTSEARDWHAQRQDPLQMRSGAMNAVGEENDERVSRSRTVSNASQQGRLDIHMRPPLPSYAAAQGYGNMEDPSTNSEDTSAQSTTESTPIRTLNHQTENLSLASPPLPDYQRISQQQMPPQPAHTSQTKNAAPLPQNGLPETNIKKSSSSQGAKGFLSNIKEKLMKSIPSGNEMILPDDSKPTIVWDPVKGRYVGAGVEEETTAAPPPKVDGVPNAQSGSSGGLRAARTSGGSRYFNPLNQASANGPTSSAPPAAPVPVMQVPTTFGFIPTMPDDAGESVDPFSGQANPTIHGVELTQAQ</sequence>
<feature type="domain" description="Sec16 Sec23-binding" evidence="8">
    <location>
        <begin position="1236"/>
        <end position="1507"/>
    </location>
</feature>
<dbReference type="GO" id="GO:0070971">
    <property type="term" value="C:endoplasmic reticulum exit site"/>
    <property type="evidence" value="ECO:0007669"/>
    <property type="project" value="TreeGrafter"/>
</dbReference>
<feature type="compositionally biased region" description="Low complexity" evidence="7">
    <location>
        <begin position="1831"/>
        <end position="1842"/>
    </location>
</feature>
<comment type="similarity">
    <text evidence="2 6">Belongs to the SEC16 family.</text>
</comment>
<feature type="compositionally biased region" description="Polar residues" evidence="7">
    <location>
        <begin position="229"/>
        <end position="245"/>
    </location>
</feature>
<feature type="compositionally biased region" description="Polar residues" evidence="7">
    <location>
        <begin position="1554"/>
        <end position="1577"/>
    </location>
</feature>
<feature type="region of interest" description="Disordered" evidence="7">
    <location>
        <begin position="672"/>
        <end position="698"/>
    </location>
</feature>
<feature type="region of interest" description="Disordered" evidence="7">
    <location>
        <begin position="852"/>
        <end position="886"/>
    </location>
</feature>
<dbReference type="Gene3D" id="1.25.40.1030">
    <property type="match status" value="1"/>
</dbReference>
<feature type="compositionally biased region" description="Polar residues" evidence="7">
    <location>
        <begin position="335"/>
        <end position="365"/>
    </location>
</feature>
<feature type="region of interest" description="Disordered" evidence="7">
    <location>
        <begin position="1855"/>
        <end position="1889"/>
    </location>
</feature>
<feature type="region of interest" description="Disordered" evidence="7">
    <location>
        <begin position="761"/>
        <end position="813"/>
    </location>
</feature>
<feature type="region of interest" description="Disordered" evidence="7">
    <location>
        <begin position="9"/>
        <end position="38"/>
    </location>
</feature>
<dbReference type="GO" id="GO:0070973">
    <property type="term" value="P:protein localization to endoplasmic reticulum exit site"/>
    <property type="evidence" value="ECO:0007669"/>
    <property type="project" value="TreeGrafter"/>
</dbReference>
<evidence type="ECO:0000256" key="6">
    <source>
        <dbReference type="RuleBase" id="RU364101"/>
    </source>
</evidence>
<feature type="compositionally biased region" description="Polar residues" evidence="7">
    <location>
        <begin position="565"/>
        <end position="578"/>
    </location>
</feature>
<dbReference type="Pfam" id="PF12931">
    <property type="entry name" value="TPR_Sec16"/>
    <property type="match status" value="1"/>
</dbReference>
<feature type="compositionally biased region" description="Basic and acidic residues" evidence="7">
    <location>
        <begin position="425"/>
        <end position="436"/>
    </location>
</feature>
<evidence type="ECO:0000256" key="7">
    <source>
        <dbReference type="SAM" id="MobiDB-lite"/>
    </source>
</evidence>
<dbReference type="GO" id="GO:0015031">
    <property type="term" value="P:protein transport"/>
    <property type="evidence" value="ECO:0007669"/>
    <property type="project" value="UniProtKB-KW"/>
</dbReference>
<proteinExistence type="inferred from homology"/>
<comment type="subcellular location">
    <subcellularLocation>
        <location evidence="1">Endoplasmic reticulum</location>
    </subcellularLocation>
    <subcellularLocation>
        <location evidence="6">Golgi apparatus membrane</location>
    </subcellularLocation>
</comment>